<dbReference type="InterPro" id="IPR035437">
    <property type="entry name" value="SNase_OB-fold_sf"/>
</dbReference>
<comment type="caution">
    <text evidence="2">The sequence shown here is derived from an EMBL/GenBank/DDBJ whole genome shotgun (WGS) entry which is preliminary data.</text>
</comment>
<accession>A0ABS9VZ42</accession>
<dbReference type="EMBL" id="JALBUU010000004">
    <property type="protein sequence ID" value="MCI0752254.1"/>
    <property type="molecule type" value="Genomic_DNA"/>
</dbReference>
<evidence type="ECO:0000313" key="2">
    <source>
        <dbReference type="EMBL" id="MCI0752254.1"/>
    </source>
</evidence>
<dbReference type="InterPro" id="IPR016071">
    <property type="entry name" value="Staphylococal_nuclease_OB-fold"/>
</dbReference>
<dbReference type="SMART" id="SM00318">
    <property type="entry name" value="SNc"/>
    <property type="match status" value="1"/>
</dbReference>
<evidence type="ECO:0000313" key="3">
    <source>
        <dbReference type="Proteomes" id="UP001201985"/>
    </source>
</evidence>
<dbReference type="SUPFAM" id="SSF50199">
    <property type="entry name" value="Staphylococcal nuclease"/>
    <property type="match status" value="1"/>
</dbReference>
<dbReference type="Gene3D" id="2.40.50.90">
    <property type="match status" value="1"/>
</dbReference>
<evidence type="ECO:0000259" key="1">
    <source>
        <dbReference type="PROSITE" id="PS50830"/>
    </source>
</evidence>
<keyword evidence="3" id="KW-1185">Reference proteome</keyword>
<feature type="domain" description="TNase-like" evidence="1">
    <location>
        <begin position="65"/>
        <end position="186"/>
    </location>
</feature>
<name>A0ABS9VZ42_9PROT</name>
<dbReference type="Pfam" id="PF00565">
    <property type="entry name" value="SNase"/>
    <property type="match status" value="1"/>
</dbReference>
<dbReference type="RefSeq" id="WP_241792409.1">
    <property type="nucleotide sequence ID" value="NZ_JALBUU010000004.1"/>
</dbReference>
<dbReference type="PROSITE" id="PS50830">
    <property type="entry name" value="TNASE_3"/>
    <property type="match status" value="1"/>
</dbReference>
<dbReference type="Proteomes" id="UP001201985">
    <property type="component" value="Unassembled WGS sequence"/>
</dbReference>
<dbReference type="PANTHER" id="PTHR12302:SF26">
    <property type="entry name" value="BLR1266 PROTEIN"/>
    <property type="match status" value="1"/>
</dbReference>
<reference evidence="2 3" key="1">
    <citation type="submission" date="2022-03" db="EMBL/GenBank/DDBJ databases">
        <title>Complete genome analysis of Roseomonas KG 17.1 : a prolific producer of plant growth promoters.</title>
        <authorList>
            <person name="Saadouli I."/>
            <person name="Najjari A."/>
            <person name="Mosbah A."/>
            <person name="Ouzari H.I."/>
        </authorList>
    </citation>
    <scope>NUCLEOTIDE SEQUENCE [LARGE SCALE GENOMIC DNA]</scope>
    <source>
        <strain evidence="2 3">KG17-1</strain>
    </source>
</reference>
<organism evidence="2 3">
    <name type="scientific">Teichococcus vastitatis</name>
    <dbReference type="NCBI Taxonomy" id="2307076"/>
    <lineage>
        <taxon>Bacteria</taxon>
        <taxon>Pseudomonadati</taxon>
        <taxon>Pseudomonadota</taxon>
        <taxon>Alphaproteobacteria</taxon>
        <taxon>Acetobacterales</taxon>
        <taxon>Roseomonadaceae</taxon>
        <taxon>Roseomonas</taxon>
    </lineage>
</organism>
<sequence length="203" mass="22050">MRRKPLFKIWLALAALVIGLIGTGEVTQGDLTRLFRAVTRALQSEAPRQAAREARPDETLSGRPRIIDGDTIDLDGVRVRMQGIDALEHDQSCRRGAGRIECGAAAREALAELVGNRVVTCEPDGSLTHGRTVAICFVPGSGGSRVDLNEAMVRSGYAFDCPRFSDRRYAAAEAAARRDKAGAWAGRFDFPWSHRDRAGACGR</sequence>
<dbReference type="PANTHER" id="PTHR12302">
    <property type="entry name" value="EBNA2 BINDING PROTEIN P100"/>
    <property type="match status" value="1"/>
</dbReference>
<proteinExistence type="predicted"/>
<gene>
    <name evidence="2" type="ORF">MON41_00570</name>
</gene>
<protein>
    <submittedName>
        <fullName evidence="2">Thermonuclease family protein</fullName>
    </submittedName>
</protein>